<evidence type="ECO:0000313" key="2">
    <source>
        <dbReference type="Proteomes" id="UP001600165"/>
    </source>
</evidence>
<sequence>MDQIIKVICAVQDDATKPPFAEEARGDVSIAEFQEASALRFGLRDLAIYKFVLERNGCYLRILDNTKTFESEQIQSGDRLIFCRFEHLPDSVFFPGDLVMYTLTLLIPNISPNPQYFIYLNEPCERNPEAVYFANPITNGRLKFDNFLKDKLQQQVSVAAIDRLIEEWCKEIELGHPATTLRLKR</sequence>
<dbReference type="RefSeq" id="WP_377963243.1">
    <property type="nucleotide sequence ID" value="NZ_JBHZOL010000044.1"/>
</dbReference>
<keyword evidence="2" id="KW-1185">Reference proteome</keyword>
<dbReference type="Proteomes" id="UP001600165">
    <property type="component" value="Unassembled WGS sequence"/>
</dbReference>
<name>A0ABW6IE97_9CYAN</name>
<reference evidence="1 2" key="1">
    <citation type="submission" date="2024-10" db="EMBL/GenBank/DDBJ databases">
        <authorList>
            <person name="Ratan Roy A."/>
            <person name="Morales Sandoval P.H."/>
            <person name="De Los Santos Villalobos S."/>
            <person name="Chakraborty S."/>
            <person name="Mukherjee J."/>
        </authorList>
    </citation>
    <scope>NUCLEOTIDE SEQUENCE [LARGE SCALE GENOMIC DNA]</scope>
    <source>
        <strain evidence="1 2">S1</strain>
    </source>
</reference>
<proteinExistence type="predicted"/>
<protein>
    <recommendedName>
        <fullName evidence="3">DUF4384 domain-containing protein</fullName>
    </recommendedName>
</protein>
<dbReference type="EMBL" id="JBHZOL010000044">
    <property type="protein sequence ID" value="MFE4105955.1"/>
    <property type="molecule type" value="Genomic_DNA"/>
</dbReference>
<accession>A0ABW6IE97</accession>
<organism evidence="1 2">
    <name type="scientific">Almyronema epifaneia S1</name>
    <dbReference type="NCBI Taxonomy" id="2991925"/>
    <lineage>
        <taxon>Bacteria</taxon>
        <taxon>Bacillati</taxon>
        <taxon>Cyanobacteriota</taxon>
        <taxon>Cyanophyceae</taxon>
        <taxon>Nodosilineales</taxon>
        <taxon>Nodosilineaceae</taxon>
        <taxon>Almyronema</taxon>
        <taxon>Almyronema epifaneia</taxon>
    </lineage>
</organism>
<gene>
    <name evidence="1" type="ORF">ACFVKH_06690</name>
</gene>
<evidence type="ECO:0000313" key="1">
    <source>
        <dbReference type="EMBL" id="MFE4105955.1"/>
    </source>
</evidence>
<evidence type="ECO:0008006" key="3">
    <source>
        <dbReference type="Google" id="ProtNLM"/>
    </source>
</evidence>
<comment type="caution">
    <text evidence="1">The sequence shown here is derived from an EMBL/GenBank/DDBJ whole genome shotgun (WGS) entry which is preliminary data.</text>
</comment>